<dbReference type="InterPro" id="IPR032818">
    <property type="entry name" value="DedA-like"/>
</dbReference>
<evidence type="ECO:0000313" key="10">
    <source>
        <dbReference type="EMBL" id="ALO67866.1"/>
    </source>
</evidence>
<feature type="transmembrane region" description="Helical" evidence="8">
    <location>
        <begin position="201"/>
        <end position="222"/>
    </location>
</feature>
<keyword evidence="4 8" id="KW-0812">Transmembrane</keyword>
<dbReference type="GO" id="GO:0005886">
    <property type="term" value="C:plasma membrane"/>
    <property type="evidence" value="ECO:0007669"/>
    <property type="project" value="UniProtKB-SubCell"/>
</dbReference>
<dbReference type="AlphaFoldDB" id="A0A0S2M209"/>
<evidence type="ECO:0000256" key="6">
    <source>
        <dbReference type="ARBA" id="ARBA00023136"/>
    </source>
</evidence>
<dbReference type="EMBL" id="CP013200">
    <property type="protein sequence ID" value="ALO67866.1"/>
    <property type="molecule type" value="Genomic_DNA"/>
</dbReference>
<keyword evidence="5 8" id="KW-1133">Transmembrane helix</keyword>
<dbReference type="OrthoDB" id="162303at2"/>
<accession>A0A0S2M209</accession>
<feature type="transmembrane region" description="Helical" evidence="8">
    <location>
        <begin position="171"/>
        <end position="195"/>
    </location>
</feature>
<keyword evidence="3" id="KW-1003">Cell membrane</keyword>
<proteinExistence type="inferred from homology"/>
<evidence type="ECO:0000256" key="7">
    <source>
        <dbReference type="SAM" id="MobiDB-lite"/>
    </source>
</evidence>
<dbReference type="PANTHER" id="PTHR30353">
    <property type="entry name" value="INNER MEMBRANE PROTEIN DEDA-RELATED"/>
    <property type="match status" value="1"/>
</dbReference>
<feature type="transmembrane region" description="Helical" evidence="8">
    <location>
        <begin position="86"/>
        <end position="106"/>
    </location>
</feature>
<dbReference type="PANTHER" id="PTHR30353:SF0">
    <property type="entry name" value="TRANSMEMBRANE PROTEIN"/>
    <property type="match status" value="1"/>
</dbReference>
<evidence type="ECO:0000256" key="4">
    <source>
        <dbReference type="ARBA" id="ARBA00022692"/>
    </source>
</evidence>
<comment type="similarity">
    <text evidence="2">Belongs to the DedA family.</text>
</comment>
<organism evidence="10 11">
    <name type="scientific">Arthrobacter alpinus</name>
    <dbReference type="NCBI Taxonomy" id="656366"/>
    <lineage>
        <taxon>Bacteria</taxon>
        <taxon>Bacillati</taxon>
        <taxon>Actinomycetota</taxon>
        <taxon>Actinomycetes</taxon>
        <taxon>Micrococcales</taxon>
        <taxon>Micrococcaceae</taxon>
        <taxon>Arthrobacter</taxon>
    </lineage>
</organism>
<protein>
    <recommendedName>
        <fullName evidence="9">VTT domain-containing protein</fullName>
    </recommendedName>
</protein>
<evidence type="ECO:0000313" key="11">
    <source>
        <dbReference type="Proteomes" id="UP000059574"/>
    </source>
</evidence>
<gene>
    <name evidence="10" type="ORF">AS189_17005</name>
</gene>
<evidence type="ECO:0000256" key="2">
    <source>
        <dbReference type="ARBA" id="ARBA00010792"/>
    </source>
</evidence>
<feature type="domain" description="VTT" evidence="9">
    <location>
        <begin position="65"/>
        <end position="189"/>
    </location>
</feature>
<dbReference type="Proteomes" id="UP000059574">
    <property type="component" value="Chromosome"/>
</dbReference>
<feature type="region of interest" description="Disordered" evidence="7">
    <location>
        <begin position="229"/>
        <end position="300"/>
    </location>
</feature>
<evidence type="ECO:0000256" key="5">
    <source>
        <dbReference type="ARBA" id="ARBA00022989"/>
    </source>
</evidence>
<evidence type="ECO:0000259" key="9">
    <source>
        <dbReference type="Pfam" id="PF09335"/>
    </source>
</evidence>
<sequence>MGGYHGGLSVGNFRKTTTTEEEKSTVDFLHLIDQINVMIEHSAAQWWVIPLVALFCLIDGFFLFLPSETAIVALASIASRNGYPNIWLLILGASMGAIIGDNIAYWMGRKLGVQRFAWMRRPRVAKAFAWAGMELDKRGAVLIFTARYVPVGRIAVNFTAGATSFPWRRFVVLDGIAVLTWASYSVAVGTFAGRWVHDNPLLGVGIAIAFAIAIGIFVDHALKRVHRHLDRRGHKSGSAGTTPGEPTAPAEGTMPGEPSPPAVAPTQADPNGTPEPGALEPGAVELSSPEAPDAGEGDGHTVVGAAVVHHCGGKGSGKSSGKSGATVGAVSPNAAVGAGFHQL</sequence>
<reference evidence="10 11" key="2">
    <citation type="journal article" date="2016" name="J. Biotechnol.">
        <title>Complete genome sequence of Arthrobacter alpinus ERGS4:06, a yellow pigmented bacterium tolerant to cold and radiations isolated from Sikkim Himalaya.</title>
        <authorList>
            <person name="Kumar R."/>
            <person name="Singh D."/>
            <person name="Swarnkar M.K."/>
            <person name="Singh A.K."/>
            <person name="Kumar S."/>
        </authorList>
    </citation>
    <scope>NUCLEOTIDE SEQUENCE [LARGE SCALE GENOMIC DNA]</scope>
    <source>
        <strain evidence="10 11">ERGS4:06</strain>
    </source>
</reference>
<reference evidence="11" key="1">
    <citation type="submission" date="2015-11" db="EMBL/GenBank/DDBJ databases">
        <authorList>
            <person name="Kumar R."/>
            <person name="Singh D."/>
            <person name="Swarnkar M.K."/>
            <person name="Singh A.K."/>
            <person name="Kumar S."/>
        </authorList>
    </citation>
    <scope>NUCLEOTIDE SEQUENCE [LARGE SCALE GENOMIC DNA]</scope>
    <source>
        <strain evidence="11">ERGS4:06</strain>
    </source>
</reference>
<keyword evidence="6 8" id="KW-0472">Membrane</keyword>
<comment type="subcellular location">
    <subcellularLocation>
        <location evidence="1">Cell membrane</location>
        <topology evidence="1">Multi-pass membrane protein</topology>
    </subcellularLocation>
</comment>
<dbReference type="InterPro" id="IPR032816">
    <property type="entry name" value="VTT_dom"/>
</dbReference>
<name>A0A0S2M209_9MICC</name>
<evidence type="ECO:0000256" key="3">
    <source>
        <dbReference type="ARBA" id="ARBA00022475"/>
    </source>
</evidence>
<evidence type="ECO:0000256" key="1">
    <source>
        <dbReference type="ARBA" id="ARBA00004651"/>
    </source>
</evidence>
<evidence type="ECO:0000256" key="8">
    <source>
        <dbReference type="SAM" id="Phobius"/>
    </source>
</evidence>
<dbReference type="Pfam" id="PF09335">
    <property type="entry name" value="VTT_dom"/>
    <property type="match status" value="1"/>
</dbReference>
<feature type="transmembrane region" description="Helical" evidence="8">
    <location>
        <begin position="46"/>
        <end position="66"/>
    </location>
</feature>